<dbReference type="Proteomes" id="UP000492821">
    <property type="component" value="Unassembled WGS sequence"/>
</dbReference>
<dbReference type="WBParaSite" id="Pan_g8157.t1">
    <property type="protein sequence ID" value="Pan_g8157.t1"/>
    <property type="gene ID" value="Pan_g8157"/>
</dbReference>
<name>A0A7E4W9W3_PANRE</name>
<proteinExistence type="predicted"/>
<organism evidence="1 2">
    <name type="scientific">Panagrellus redivivus</name>
    <name type="common">Microworm</name>
    <dbReference type="NCBI Taxonomy" id="6233"/>
    <lineage>
        <taxon>Eukaryota</taxon>
        <taxon>Metazoa</taxon>
        <taxon>Ecdysozoa</taxon>
        <taxon>Nematoda</taxon>
        <taxon>Chromadorea</taxon>
        <taxon>Rhabditida</taxon>
        <taxon>Tylenchina</taxon>
        <taxon>Panagrolaimomorpha</taxon>
        <taxon>Panagrolaimoidea</taxon>
        <taxon>Panagrolaimidae</taxon>
        <taxon>Panagrellus</taxon>
    </lineage>
</organism>
<sequence>MRVLVIIHLSLSRFRHCRLFDANDGLAALLASGTSSKSCGHTADLIHPSYVIVYPCDITNPTQPPPKDVINPTCPEGMYDSFHYPLVKSAYGHNKDKKSVFQMKHKDVKACFSFGKTETSLGVFHICMYIHAHSRAQMMKAGAKCQMTRRRS</sequence>
<keyword evidence="1" id="KW-1185">Reference proteome</keyword>
<protein>
    <submittedName>
        <fullName evidence="2">ZP domain-containing protein</fullName>
    </submittedName>
</protein>
<accession>A0A7E4W9W3</accession>
<dbReference type="AlphaFoldDB" id="A0A7E4W9W3"/>
<reference evidence="1" key="1">
    <citation type="journal article" date="2013" name="Genetics">
        <title>The draft genome and transcriptome of Panagrellus redivivus are shaped by the harsh demands of a free-living lifestyle.</title>
        <authorList>
            <person name="Srinivasan J."/>
            <person name="Dillman A.R."/>
            <person name="Macchietto M.G."/>
            <person name="Heikkinen L."/>
            <person name="Lakso M."/>
            <person name="Fracchia K.M."/>
            <person name="Antoshechkin I."/>
            <person name="Mortazavi A."/>
            <person name="Wong G."/>
            <person name="Sternberg P.W."/>
        </authorList>
    </citation>
    <scope>NUCLEOTIDE SEQUENCE [LARGE SCALE GENOMIC DNA]</scope>
    <source>
        <strain evidence="1">MT8872</strain>
    </source>
</reference>
<evidence type="ECO:0000313" key="2">
    <source>
        <dbReference type="WBParaSite" id="Pan_g8157.t1"/>
    </source>
</evidence>
<reference evidence="2" key="2">
    <citation type="submission" date="2020-10" db="UniProtKB">
        <authorList>
            <consortium name="WormBaseParasite"/>
        </authorList>
    </citation>
    <scope>IDENTIFICATION</scope>
</reference>
<evidence type="ECO:0000313" key="1">
    <source>
        <dbReference type="Proteomes" id="UP000492821"/>
    </source>
</evidence>